<accession>A0A538SB33</accession>
<evidence type="ECO:0000313" key="1">
    <source>
        <dbReference type="EMBL" id="TMQ48582.1"/>
    </source>
</evidence>
<dbReference type="InterPro" id="IPR012545">
    <property type="entry name" value="DUF1697"/>
</dbReference>
<reference evidence="1 2" key="1">
    <citation type="journal article" date="2019" name="Nat. Microbiol.">
        <title>Mediterranean grassland soil C-N compound turnover is dependent on rainfall and depth, and is mediated by genomically divergent microorganisms.</title>
        <authorList>
            <person name="Diamond S."/>
            <person name="Andeer P.F."/>
            <person name="Li Z."/>
            <person name="Crits-Christoph A."/>
            <person name="Burstein D."/>
            <person name="Anantharaman K."/>
            <person name="Lane K.R."/>
            <person name="Thomas B.C."/>
            <person name="Pan C."/>
            <person name="Northen T.R."/>
            <person name="Banfield J.F."/>
        </authorList>
    </citation>
    <scope>NUCLEOTIDE SEQUENCE [LARGE SCALE GENOMIC DNA]</scope>
    <source>
        <strain evidence="1">WS_2</strain>
    </source>
</reference>
<sequence>MAHVVFLRAANVGGKNVFRPAQLAAALAHLEVVNLGAAGTFVVRAPASAASIRREILSRLPFEPAIAVRPAREVVALVRSEPFRGIALSKDLRGWAAVLCGPPRTRPTLPLVKPAGRNWSVRFDRIDGPFALGLLHRRAGASVFPNAVVEDALDVPATTRWWETFERLAALLGSGTER</sequence>
<comment type="caution">
    <text evidence="1">The sequence shown here is derived from an EMBL/GenBank/DDBJ whole genome shotgun (WGS) entry which is preliminary data.</text>
</comment>
<organism evidence="1 2">
    <name type="scientific">Eiseniibacteriota bacterium</name>
    <dbReference type="NCBI Taxonomy" id="2212470"/>
    <lineage>
        <taxon>Bacteria</taxon>
        <taxon>Candidatus Eiseniibacteriota</taxon>
    </lineage>
</organism>
<dbReference type="Proteomes" id="UP000317716">
    <property type="component" value="Unassembled WGS sequence"/>
</dbReference>
<dbReference type="SUPFAM" id="SSF160379">
    <property type="entry name" value="SP0830-like"/>
    <property type="match status" value="1"/>
</dbReference>
<proteinExistence type="predicted"/>
<evidence type="ECO:0000313" key="2">
    <source>
        <dbReference type="Proteomes" id="UP000317716"/>
    </source>
</evidence>
<name>A0A538SB33_UNCEI</name>
<protein>
    <submittedName>
        <fullName evidence="1">DUF1697 domain-containing protein</fullName>
    </submittedName>
</protein>
<dbReference type="Pfam" id="PF08002">
    <property type="entry name" value="DUF1697"/>
    <property type="match status" value="1"/>
</dbReference>
<gene>
    <name evidence="1" type="ORF">E6K72_12950</name>
</gene>
<dbReference type="AlphaFoldDB" id="A0A538SB33"/>
<dbReference type="Gene3D" id="3.30.70.1280">
    <property type="entry name" value="SP0830-like domains"/>
    <property type="match status" value="1"/>
</dbReference>
<dbReference type="EMBL" id="VBOS01000475">
    <property type="protein sequence ID" value="TMQ48582.1"/>
    <property type="molecule type" value="Genomic_DNA"/>
</dbReference>